<comment type="caution">
    <text evidence="2">The sequence shown here is derived from an EMBL/GenBank/DDBJ whole genome shotgun (WGS) entry which is preliminary data.</text>
</comment>
<accession>A0A9P6KN93</accession>
<feature type="region of interest" description="Disordered" evidence="1">
    <location>
        <begin position="66"/>
        <end position="109"/>
    </location>
</feature>
<dbReference type="OrthoDB" id="10316578at2759"/>
<protein>
    <submittedName>
        <fullName evidence="2">Uncharacterized protein</fullName>
    </submittedName>
</protein>
<name>A0A9P6KN93_9PLEO</name>
<proteinExistence type="predicted"/>
<feature type="compositionally biased region" description="Basic and acidic residues" evidence="1">
    <location>
        <begin position="71"/>
        <end position="86"/>
    </location>
</feature>
<evidence type="ECO:0000313" key="2">
    <source>
        <dbReference type="EMBL" id="KAF9732506.1"/>
    </source>
</evidence>
<organism evidence="2 3">
    <name type="scientific">Paraphaeosphaeria minitans</name>
    <dbReference type="NCBI Taxonomy" id="565426"/>
    <lineage>
        <taxon>Eukaryota</taxon>
        <taxon>Fungi</taxon>
        <taxon>Dikarya</taxon>
        <taxon>Ascomycota</taxon>
        <taxon>Pezizomycotina</taxon>
        <taxon>Dothideomycetes</taxon>
        <taxon>Pleosporomycetidae</taxon>
        <taxon>Pleosporales</taxon>
        <taxon>Massarineae</taxon>
        <taxon>Didymosphaeriaceae</taxon>
        <taxon>Paraphaeosphaeria</taxon>
    </lineage>
</organism>
<gene>
    <name evidence="2" type="ORF">PMIN01_09364</name>
</gene>
<dbReference type="Proteomes" id="UP000756921">
    <property type="component" value="Unassembled WGS sequence"/>
</dbReference>
<keyword evidence="3" id="KW-1185">Reference proteome</keyword>
<dbReference type="EMBL" id="WJXW01000010">
    <property type="protein sequence ID" value="KAF9732506.1"/>
    <property type="molecule type" value="Genomic_DNA"/>
</dbReference>
<dbReference type="AlphaFoldDB" id="A0A9P6KN93"/>
<reference evidence="2" key="1">
    <citation type="journal article" date="2020" name="Mol. Plant Microbe Interact.">
        <title>Genome Sequence of the Biocontrol Agent Coniothyrium minitans strain Conio (IMI 134523).</title>
        <authorList>
            <person name="Patel D."/>
            <person name="Shittu T.A."/>
            <person name="Baroncelli R."/>
            <person name="Muthumeenakshi S."/>
            <person name="Osborne T.H."/>
            <person name="Janganan T.K."/>
            <person name="Sreenivasaprasad S."/>
        </authorList>
    </citation>
    <scope>NUCLEOTIDE SEQUENCE</scope>
    <source>
        <strain evidence="2">Conio</strain>
    </source>
</reference>
<evidence type="ECO:0000313" key="3">
    <source>
        <dbReference type="Proteomes" id="UP000756921"/>
    </source>
</evidence>
<evidence type="ECO:0000256" key="1">
    <source>
        <dbReference type="SAM" id="MobiDB-lite"/>
    </source>
</evidence>
<sequence length="109" mass="12313">MPRPRPHFNIGPEDATVPCVHTLRHLVRAGTEQIRDLKTVLMTVWEQAEEVERALDQADDLIKTMEGGETAGHEREPARQQRRTETDGVLQFPALRSPRGTEMGFPGLM</sequence>